<dbReference type="EMBL" id="QBMC01000123">
    <property type="protein sequence ID" value="PZO13569.1"/>
    <property type="molecule type" value="Genomic_DNA"/>
</dbReference>
<accession>A0A2W4U8T5</accession>
<comment type="caution">
    <text evidence="3">The sequence shown here is derived from an EMBL/GenBank/DDBJ whole genome shotgun (WGS) entry which is preliminary data.</text>
</comment>
<protein>
    <recommendedName>
        <fullName evidence="2">Excalibur calcium-binding domain-containing protein</fullName>
    </recommendedName>
</protein>
<dbReference type="AlphaFoldDB" id="A0A2W4U8T5"/>
<reference evidence="4" key="1">
    <citation type="submission" date="2018-04" db="EMBL/GenBank/DDBJ databases">
        <authorList>
            <person name="Cornet L."/>
        </authorList>
    </citation>
    <scope>NUCLEOTIDE SEQUENCE [LARGE SCALE GENOMIC DNA]</scope>
</reference>
<feature type="domain" description="Excalibur calcium-binding" evidence="2">
    <location>
        <begin position="17"/>
        <end position="51"/>
    </location>
</feature>
<dbReference type="InterPro" id="IPR008613">
    <property type="entry name" value="Excalibur_Ca-bd_domain"/>
</dbReference>
<dbReference type="Proteomes" id="UP000249354">
    <property type="component" value="Unassembled WGS sequence"/>
</dbReference>
<name>A0A2W4U8T5_9CYAN</name>
<evidence type="ECO:0000313" key="3">
    <source>
        <dbReference type="EMBL" id="PZO13569.1"/>
    </source>
</evidence>
<proteinExistence type="predicted"/>
<dbReference type="Pfam" id="PF05901">
    <property type="entry name" value="Excalibur"/>
    <property type="match status" value="1"/>
</dbReference>
<organism evidence="3 4">
    <name type="scientific">Leptolyngbya foveolarum</name>
    <dbReference type="NCBI Taxonomy" id="47253"/>
    <lineage>
        <taxon>Bacteria</taxon>
        <taxon>Bacillati</taxon>
        <taxon>Cyanobacteriota</taxon>
        <taxon>Cyanophyceae</taxon>
        <taxon>Leptolyngbyales</taxon>
        <taxon>Leptolyngbyaceae</taxon>
        <taxon>Leptolyngbya group</taxon>
        <taxon>Leptolyngbya</taxon>
    </lineage>
</organism>
<feature type="region of interest" description="Disordered" evidence="1">
    <location>
        <begin position="1"/>
        <end position="52"/>
    </location>
</feature>
<gene>
    <name evidence="3" type="ORF">DCF25_15960</name>
</gene>
<feature type="compositionally biased region" description="Polar residues" evidence="1">
    <location>
        <begin position="1"/>
        <end position="15"/>
    </location>
</feature>
<sequence>MVAPVQTDSTGSCISGSCKDLRDRGVGSNFVPGDANYSSSRDRDNDGVACES</sequence>
<dbReference type="SMART" id="SM00894">
    <property type="entry name" value="Excalibur"/>
    <property type="match status" value="1"/>
</dbReference>
<evidence type="ECO:0000259" key="2">
    <source>
        <dbReference type="SMART" id="SM00894"/>
    </source>
</evidence>
<evidence type="ECO:0000313" key="4">
    <source>
        <dbReference type="Proteomes" id="UP000249354"/>
    </source>
</evidence>
<reference evidence="3 4" key="2">
    <citation type="submission" date="2018-06" db="EMBL/GenBank/DDBJ databases">
        <title>Metagenomic assembly of (sub)arctic Cyanobacteria and their associated microbiome from non-axenic cultures.</title>
        <authorList>
            <person name="Baurain D."/>
        </authorList>
    </citation>
    <scope>NUCLEOTIDE SEQUENCE [LARGE SCALE GENOMIC DNA]</scope>
    <source>
        <strain evidence="3">ULC129bin1</strain>
    </source>
</reference>
<evidence type="ECO:0000256" key="1">
    <source>
        <dbReference type="SAM" id="MobiDB-lite"/>
    </source>
</evidence>